<evidence type="ECO:0000313" key="4">
    <source>
        <dbReference type="Proteomes" id="UP001202717"/>
    </source>
</evidence>
<dbReference type="Gene3D" id="3.40.50.300">
    <property type="entry name" value="P-loop containing nucleotide triphosphate hydrolases"/>
    <property type="match status" value="2"/>
</dbReference>
<dbReference type="EMBL" id="CP116221">
    <property type="protein sequence ID" value="WCO00222.1"/>
    <property type="molecule type" value="Genomic_DNA"/>
</dbReference>
<organism evidence="3 4">
    <name type="scientific">Psychroserpens ponticola</name>
    <dbReference type="NCBI Taxonomy" id="2932268"/>
    <lineage>
        <taxon>Bacteria</taxon>
        <taxon>Pseudomonadati</taxon>
        <taxon>Bacteroidota</taxon>
        <taxon>Flavobacteriia</taxon>
        <taxon>Flavobacteriales</taxon>
        <taxon>Flavobacteriaceae</taxon>
        <taxon>Psychroserpens</taxon>
    </lineage>
</organism>
<protein>
    <submittedName>
        <fullName evidence="3">AAA family ATPase</fullName>
    </submittedName>
</protein>
<evidence type="ECO:0000259" key="2">
    <source>
        <dbReference type="Pfam" id="PF13175"/>
    </source>
</evidence>
<sequence>MFKLKDVEIENFWGQHSIKSDFHEDVNIFIGRNGTGKTTFINLLQAVITVDLEMLHSLQFEKITINLKNKNKNRKIEVLKIADNLQFKEIRYKIGTQKYTLPIIANRELKYLYKRNSGRLHPKFYREIQEIKDTLKKLINISYLSVNRDISDEFKENRREDISNIIDARLEELIGDLTTYQLQLETEHSKLSKKFQEDVLRSMLFNEEFDYVNTNIPIKLNLREIGIGLRLAFRGLGILDDDIEGVIESHLNAIKKAATAINEYQKDNEKSIYPNDVTPLTLLRRTRRINQLSEELEESKKKIFKRLDDFINLLNEFHDTKYFSLQDSQNGGISVIKDDMNIPISQLSSGEKQLIILLTEALLQKGQETLFIADEPELSLHIEWQRKVISSIRKLNPNSQVIVATHSPEIVGKFKENVINMEKIING</sequence>
<dbReference type="RefSeq" id="WP_249997315.1">
    <property type="nucleotide sequence ID" value="NZ_CP116221.1"/>
</dbReference>
<dbReference type="SUPFAM" id="SSF52540">
    <property type="entry name" value="P-loop containing nucleoside triphosphate hydrolases"/>
    <property type="match status" value="1"/>
</dbReference>
<evidence type="ECO:0000313" key="3">
    <source>
        <dbReference type="EMBL" id="WCO00222.1"/>
    </source>
</evidence>
<feature type="coiled-coil region" evidence="1">
    <location>
        <begin position="247"/>
        <end position="302"/>
    </location>
</feature>
<evidence type="ECO:0000256" key="1">
    <source>
        <dbReference type="SAM" id="Coils"/>
    </source>
</evidence>
<keyword evidence="4" id="KW-1185">Reference proteome</keyword>
<gene>
    <name evidence="3" type="ORF">MUN68_009055</name>
</gene>
<name>A0ABY7RSX0_9FLAO</name>
<dbReference type="Pfam" id="PF13175">
    <property type="entry name" value="AAA_15"/>
    <property type="match status" value="1"/>
</dbReference>
<dbReference type="InterPro" id="IPR027417">
    <property type="entry name" value="P-loop_NTPase"/>
</dbReference>
<dbReference type="PANTHER" id="PTHR43581:SF2">
    <property type="entry name" value="EXCINUCLEASE ATPASE SUBUNIT"/>
    <property type="match status" value="1"/>
</dbReference>
<dbReference type="CDD" id="cd00267">
    <property type="entry name" value="ABC_ATPase"/>
    <property type="match status" value="1"/>
</dbReference>
<proteinExistence type="predicted"/>
<keyword evidence="1" id="KW-0175">Coiled coil</keyword>
<reference evidence="3 4" key="1">
    <citation type="submission" date="2023-01" db="EMBL/GenBank/DDBJ databases">
        <title>Psychroserpens ponticola sp. nov., isolated from seawater.</title>
        <authorList>
            <person name="Kristyanto S."/>
            <person name="Jung J."/>
            <person name="Kim J.M."/>
            <person name="Jeon C.O."/>
        </authorList>
    </citation>
    <scope>NUCLEOTIDE SEQUENCE [LARGE SCALE GENOMIC DNA]</scope>
    <source>
        <strain evidence="3 4">MSW6</strain>
    </source>
</reference>
<dbReference type="PANTHER" id="PTHR43581">
    <property type="entry name" value="ATP/GTP PHOSPHATASE"/>
    <property type="match status" value="1"/>
</dbReference>
<dbReference type="InterPro" id="IPR041685">
    <property type="entry name" value="AAA_GajA/Old/RecF-like"/>
</dbReference>
<feature type="domain" description="Endonuclease GajA/Old nuclease/RecF-like AAA" evidence="2">
    <location>
        <begin position="3"/>
        <end position="411"/>
    </location>
</feature>
<accession>A0ABY7RSX0</accession>
<dbReference type="InterPro" id="IPR051396">
    <property type="entry name" value="Bact_Antivir_Def_Nuclease"/>
</dbReference>
<dbReference type="Proteomes" id="UP001202717">
    <property type="component" value="Chromosome"/>
</dbReference>